<reference evidence="2 3" key="2">
    <citation type="journal article" date="2010" name="Nucleic Acids Res.">
        <title>BeetleBase in 2010: revisions to provide comprehensive genomic information for Tribolium castaneum.</title>
        <authorList>
            <person name="Kim H.S."/>
            <person name="Murphy T."/>
            <person name="Xia J."/>
            <person name="Caragea D."/>
            <person name="Park Y."/>
            <person name="Beeman R.W."/>
            <person name="Lorenzen M.D."/>
            <person name="Butcher S."/>
            <person name="Manak J.R."/>
            <person name="Brown S.J."/>
        </authorList>
    </citation>
    <scope>GENOME REANNOTATION</scope>
    <source>
        <strain evidence="2 3">Georgia GA2</strain>
    </source>
</reference>
<evidence type="ECO:0000256" key="1">
    <source>
        <dbReference type="SAM" id="MobiDB-lite"/>
    </source>
</evidence>
<evidence type="ECO:0000313" key="2">
    <source>
        <dbReference type="EMBL" id="KYB26122.1"/>
    </source>
</evidence>
<proteinExistence type="predicted"/>
<dbReference type="AlphaFoldDB" id="A0A139WDY3"/>
<sequence length="289" mass="33907">MKKVPKQKTHLTLPTHQHHRAATTNNTTEATLCATLEPPEYGECNFWLLTIWFWSRTMVVLVVAKGGATAWFMPSMEDSQVISRGVLARFWAIFLSRWRDNMLIVLLRWIRSFDGFVGEELSSWMSLPETGCLFTYQVRAVSKERWKKSSQLEQHNTLKGMFEMGQRHSKRPKILPSQPEVTEIFELNDNQSELDNSSEVEIFPVELKNMMDALESIERTIESMTMSQIDLYYATLKDDLHNHWQKAYDFMDHGNEAAKKKKIEVIDRARRTLKRLNEKVLIKRQVVYY</sequence>
<gene>
    <name evidence="2" type="primary">AUGUSTUS-3.0.2_34820</name>
    <name evidence="2" type="ORF">TcasGA2_TC034820</name>
</gene>
<dbReference type="EMBL" id="KQ971357">
    <property type="protein sequence ID" value="KYB26122.1"/>
    <property type="molecule type" value="Genomic_DNA"/>
</dbReference>
<dbReference type="Proteomes" id="UP000007266">
    <property type="component" value="Linkage group 8"/>
</dbReference>
<dbReference type="InParanoid" id="A0A139WDY3"/>
<reference evidence="2 3" key="1">
    <citation type="journal article" date="2008" name="Nature">
        <title>The genome of the model beetle and pest Tribolium castaneum.</title>
        <authorList>
            <consortium name="Tribolium Genome Sequencing Consortium"/>
            <person name="Richards S."/>
            <person name="Gibbs R.A."/>
            <person name="Weinstock G.M."/>
            <person name="Brown S.J."/>
            <person name="Denell R."/>
            <person name="Beeman R.W."/>
            <person name="Gibbs R."/>
            <person name="Beeman R.W."/>
            <person name="Brown S.J."/>
            <person name="Bucher G."/>
            <person name="Friedrich M."/>
            <person name="Grimmelikhuijzen C.J."/>
            <person name="Klingler M."/>
            <person name="Lorenzen M."/>
            <person name="Richards S."/>
            <person name="Roth S."/>
            <person name="Schroder R."/>
            <person name="Tautz D."/>
            <person name="Zdobnov E.M."/>
            <person name="Muzny D."/>
            <person name="Gibbs R.A."/>
            <person name="Weinstock G.M."/>
            <person name="Attaway T."/>
            <person name="Bell S."/>
            <person name="Buhay C.J."/>
            <person name="Chandrabose M.N."/>
            <person name="Chavez D."/>
            <person name="Clerk-Blankenburg K.P."/>
            <person name="Cree A."/>
            <person name="Dao M."/>
            <person name="Davis C."/>
            <person name="Chacko J."/>
            <person name="Dinh H."/>
            <person name="Dugan-Rocha S."/>
            <person name="Fowler G."/>
            <person name="Garner T.T."/>
            <person name="Garnes J."/>
            <person name="Gnirke A."/>
            <person name="Hawes A."/>
            <person name="Hernandez J."/>
            <person name="Hines S."/>
            <person name="Holder M."/>
            <person name="Hume J."/>
            <person name="Jhangiani S.N."/>
            <person name="Joshi V."/>
            <person name="Khan Z.M."/>
            <person name="Jackson L."/>
            <person name="Kovar C."/>
            <person name="Kowis A."/>
            <person name="Lee S."/>
            <person name="Lewis L.R."/>
            <person name="Margolis J."/>
            <person name="Morgan M."/>
            <person name="Nazareth L.V."/>
            <person name="Nguyen N."/>
            <person name="Okwuonu G."/>
            <person name="Parker D."/>
            <person name="Richards S."/>
            <person name="Ruiz S.J."/>
            <person name="Santibanez J."/>
            <person name="Savard J."/>
            <person name="Scherer S.E."/>
            <person name="Schneider B."/>
            <person name="Sodergren E."/>
            <person name="Tautz D."/>
            <person name="Vattahil S."/>
            <person name="Villasana D."/>
            <person name="White C.S."/>
            <person name="Wright R."/>
            <person name="Park Y."/>
            <person name="Beeman R.W."/>
            <person name="Lord J."/>
            <person name="Oppert B."/>
            <person name="Lorenzen M."/>
            <person name="Brown S."/>
            <person name="Wang L."/>
            <person name="Savard J."/>
            <person name="Tautz D."/>
            <person name="Richards S."/>
            <person name="Weinstock G."/>
            <person name="Gibbs R.A."/>
            <person name="Liu Y."/>
            <person name="Worley K."/>
            <person name="Weinstock G."/>
            <person name="Elsik C.G."/>
            <person name="Reese J.T."/>
            <person name="Elhaik E."/>
            <person name="Landan G."/>
            <person name="Graur D."/>
            <person name="Arensburger P."/>
            <person name="Atkinson P."/>
            <person name="Beeman R.W."/>
            <person name="Beidler J."/>
            <person name="Brown S.J."/>
            <person name="Demuth J.P."/>
            <person name="Drury D.W."/>
            <person name="Du Y.Z."/>
            <person name="Fujiwara H."/>
            <person name="Lorenzen M."/>
            <person name="Maselli V."/>
            <person name="Osanai M."/>
            <person name="Park Y."/>
            <person name="Robertson H.M."/>
            <person name="Tu Z."/>
            <person name="Wang J.J."/>
            <person name="Wang S."/>
            <person name="Richards S."/>
            <person name="Song H."/>
            <person name="Zhang L."/>
            <person name="Sodergren E."/>
            <person name="Werner D."/>
            <person name="Stanke M."/>
            <person name="Morgenstern B."/>
            <person name="Solovyev V."/>
            <person name="Kosarev P."/>
            <person name="Brown G."/>
            <person name="Chen H.C."/>
            <person name="Ermolaeva O."/>
            <person name="Hlavina W."/>
            <person name="Kapustin Y."/>
            <person name="Kiryutin B."/>
            <person name="Kitts P."/>
            <person name="Maglott D."/>
            <person name="Pruitt K."/>
            <person name="Sapojnikov V."/>
            <person name="Souvorov A."/>
            <person name="Mackey A.J."/>
            <person name="Waterhouse R.M."/>
            <person name="Wyder S."/>
            <person name="Zdobnov E.M."/>
            <person name="Zdobnov E.M."/>
            <person name="Wyder S."/>
            <person name="Kriventseva E.V."/>
            <person name="Kadowaki T."/>
            <person name="Bork P."/>
            <person name="Aranda M."/>
            <person name="Bao R."/>
            <person name="Beermann A."/>
            <person name="Berns N."/>
            <person name="Bolognesi R."/>
            <person name="Bonneton F."/>
            <person name="Bopp D."/>
            <person name="Brown S.J."/>
            <person name="Bucher G."/>
            <person name="Butts T."/>
            <person name="Chaumot A."/>
            <person name="Denell R.E."/>
            <person name="Ferrier D.E."/>
            <person name="Friedrich M."/>
            <person name="Gordon C.M."/>
            <person name="Jindra M."/>
            <person name="Klingler M."/>
            <person name="Lan Q."/>
            <person name="Lattorff H.M."/>
            <person name="Laudet V."/>
            <person name="von Levetsow C."/>
            <person name="Liu Z."/>
            <person name="Lutz R."/>
            <person name="Lynch J.A."/>
            <person name="da Fonseca R.N."/>
            <person name="Posnien N."/>
            <person name="Reuter R."/>
            <person name="Roth S."/>
            <person name="Savard J."/>
            <person name="Schinko J.B."/>
            <person name="Schmitt C."/>
            <person name="Schoppmeier M."/>
            <person name="Schroder R."/>
            <person name="Shippy T.D."/>
            <person name="Simonnet F."/>
            <person name="Marques-Souza H."/>
            <person name="Tautz D."/>
            <person name="Tomoyasu Y."/>
            <person name="Trauner J."/>
            <person name="Van der Zee M."/>
            <person name="Vervoort M."/>
            <person name="Wittkopp N."/>
            <person name="Wimmer E.A."/>
            <person name="Yang X."/>
            <person name="Jones A.K."/>
            <person name="Sattelle D.B."/>
            <person name="Ebert P.R."/>
            <person name="Nelson D."/>
            <person name="Scott J.G."/>
            <person name="Beeman R.W."/>
            <person name="Muthukrishnan S."/>
            <person name="Kramer K.J."/>
            <person name="Arakane Y."/>
            <person name="Beeman R.W."/>
            <person name="Zhu Q."/>
            <person name="Hogenkamp D."/>
            <person name="Dixit R."/>
            <person name="Oppert B."/>
            <person name="Jiang H."/>
            <person name="Zou Z."/>
            <person name="Marshall J."/>
            <person name="Elpidina E."/>
            <person name="Vinokurov K."/>
            <person name="Oppert C."/>
            <person name="Zou Z."/>
            <person name="Evans J."/>
            <person name="Lu Z."/>
            <person name="Zhao P."/>
            <person name="Sumathipala N."/>
            <person name="Altincicek B."/>
            <person name="Vilcinskas A."/>
            <person name="Williams M."/>
            <person name="Hultmark D."/>
            <person name="Hetru C."/>
            <person name="Jiang H."/>
            <person name="Grimmelikhuijzen C.J."/>
            <person name="Hauser F."/>
            <person name="Cazzamali G."/>
            <person name="Williamson M."/>
            <person name="Park Y."/>
            <person name="Li B."/>
            <person name="Tanaka Y."/>
            <person name="Predel R."/>
            <person name="Neupert S."/>
            <person name="Schachtner J."/>
            <person name="Verleyen P."/>
            <person name="Raible F."/>
            <person name="Bork P."/>
            <person name="Friedrich M."/>
            <person name="Walden K.K."/>
            <person name="Robertson H.M."/>
            <person name="Angeli S."/>
            <person name="Foret S."/>
            <person name="Bucher G."/>
            <person name="Schuetz S."/>
            <person name="Maleszka R."/>
            <person name="Wimmer E.A."/>
            <person name="Beeman R.W."/>
            <person name="Lorenzen M."/>
            <person name="Tomoyasu Y."/>
            <person name="Miller S.C."/>
            <person name="Grossmann D."/>
            <person name="Bucher G."/>
        </authorList>
    </citation>
    <scope>NUCLEOTIDE SEQUENCE [LARGE SCALE GENOMIC DNA]</scope>
    <source>
        <strain evidence="2 3">Georgia GA2</strain>
    </source>
</reference>
<name>A0A139WDY3_TRICA</name>
<feature type="region of interest" description="Disordered" evidence="1">
    <location>
        <begin position="1"/>
        <end position="24"/>
    </location>
</feature>
<evidence type="ECO:0000313" key="3">
    <source>
        <dbReference type="Proteomes" id="UP000007266"/>
    </source>
</evidence>
<protein>
    <submittedName>
        <fullName evidence="2">Uncharacterized protein</fullName>
    </submittedName>
</protein>
<organism evidence="2 3">
    <name type="scientific">Tribolium castaneum</name>
    <name type="common">Red flour beetle</name>
    <dbReference type="NCBI Taxonomy" id="7070"/>
    <lineage>
        <taxon>Eukaryota</taxon>
        <taxon>Metazoa</taxon>
        <taxon>Ecdysozoa</taxon>
        <taxon>Arthropoda</taxon>
        <taxon>Hexapoda</taxon>
        <taxon>Insecta</taxon>
        <taxon>Pterygota</taxon>
        <taxon>Neoptera</taxon>
        <taxon>Endopterygota</taxon>
        <taxon>Coleoptera</taxon>
        <taxon>Polyphaga</taxon>
        <taxon>Cucujiformia</taxon>
        <taxon>Tenebrionidae</taxon>
        <taxon>Tenebrionidae incertae sedis</taxon>
        <taxon>Tribolium</taxon>
    </lineage>
</organism>
<accession>A0A139WDY3</accession>
<keyword evidence="3" id="KW-1185">Reference proteome</keyword>